<organism evidence="2 3">
    <name type="scientific">Halorientalis brevis</name>
    <dbReference type="NCBI Taxonomy" id="1126241"/>
    <lineage>
        <taxon>Archaea</taxon>
        <taxon>Methanobacteriati</taxon>
        <taxon>Methanobacteriota</taxon>
        <taxon>Stenosarchaea group</taxon>
        <taxon>Halobacteria</taxon>
        <taxon>Halobacteriales</taxon>
        <taxon>Haloarculaceae</taxon>
        <taxon>Halorientalis</taxon>
    </lineage>
</organism>
<accession>A0ABD6CEI7</accession>
<evidence type="ECO:0000313" key="3">
    <source>
        <dbReference type="Proteomes" id="UP001597119"/>
    </source>
</evidence>
<feature type="compositionally biased region" description="Acidic residues" evidence="1">
    <location>
        <begin position="97"/>
        <end position="125"/>
    </location>
</feature>
<protein>
    <submittedName>
        <fullName evidence="2">Uncharacterized protein</fullName>
    </submittedName>
</protein>
<dbReference type="Pfam" id="PF23373">
    <property type="entry name" value="DUF7093"/>
    <property type="match status" value="1"/>
</dbReference>
<dbReference type="AlphaFoldDB" id="A0ABD6CEI7"/>
<keyword evidence="3" id="KW-1185">Reference proteome</keyword>
<dbReference type="RefSeq" id="WP_247380694.1">
    <property type="nucleotide sequence ID" value="NZ_JALLGV010000008.1"/>
</dbReference>
<sequence>MGIKCSLLGHDFSGSKVEEEREEQGSEVLITIKEVETCDRCGKQRVVSENKEVTSLEAAEDAAADDAEEIEDATDDDAEEPETGSSPSGVTPTPDIDAAEDDAELIGEAEDEDEAPASDDSDAEQEPDHQPDPATTGEDEPDQSVTAADDDAVILGDDDDDEPDREPGEWPDDEPDHGVEADAESESTAEQNEEETTTTEEWPDEFGHDEATKTAPEVEWPEEDEPAKSEWEPTENLTKQIDGADVEPAGSAAITVPEGEFECPECGFRTSVEESSLRAGDFCPDCHRGSLEHRAEDQTRKE</sequence>
<comment type="caution">
    <text evidence="2">The sequence shown here is derived from an EMBL/GenBank/DDBJ whole genome shotgun (WGS) entry which is preliminary data.</text>
</comment>
<feature type="region of interest" description="Disordered" evidence="1">
    <location>
        <begin position="41"/>
        <end position="247"/>
    </location>
</feature>
<feature type="region of interest" description="Disordered" evidence="1">
    <location>
        <begin position="279"/>
        <end position="302"/>
    </location>
</feature>
<feature type="compositionally biased region" description="Acidic residues" evidence="1">
    <location>
        <begin position="58"/>
        <end position="82"/>
    </location>
</feature>
<feature type="compositionally biased region" description="Basic and acidic residues" evidence="1">
    <location>
        <begin position="41"/>
        <end position="54"/>
    </location>
</feature>
<gene>
    <name evidence="2" type="ORF">ACFR9U_12280</name>
</gene>
<feature type="compositionally biased region" description="Acidic residues" evidence="1">
    <location>
        <begin position="137"/>
        <end position="204"/>
    </location>
</feature>
<proteinExistence type="predicted"/>
<evidence type="ECO:0000313" key="2">
    <source>
        <dbReference type="EMBL" id="MFD1587764.1"/>
    </source>
</evidence>
<reference evidence="2 3" key="1">
    <citation type="journal article" date="2019" name="Int. J. Syst. Evol. Microbiol.">
        <title>The Global Catalogue of Microorganisms (GCM) 10K type strain sequencing project: providing services to taxonomists for standard genome sequencing and annotation.</title>
        <authorList>
            <consortium name="The Broad Institute Genomics Platform"/>
            <consortium name="The Broad Institute Genome Sequencing Center for Infectious Disease"/>
            <person name="Wu L."/>
            <person name="Ma J."/>
        </authorList>
    </citation>
    <scope>NUCLEOTIDE SEQUENCE [LARGE SCALE GENOMIC DNA]</scope>
    <source>
        <strain evidence="2 3">CGMCC 1.12125</strain>
    </source>
</reference>
<feature type="compositionally biased region" description="Basic and acidic residues" evidence="1">
    <location>
        <begin position="284"/>
        <end position="302"/>
    </location>
</feature>
<dbReference type="InterPro" id="IPR055519">
    <property type="entry name" value="DUF7093"/>
</dbReference>
<dbReference type="EMBL" id="JBHUDJ010000006">
    <property type="protein sequence ID" value="MFD1587764.1"/>
    <property type="molecule type" value="Genomic_DNA"/>
</dbReference>
<name>A0ABD6CEI7_9EURY</name>
<dbReference type="Proteomes" id="UP001597119">
    <property type="component" value="Unassembled WGS sequence"/>
</dbReference>
<evidence type="ECO:0000256" key="1">
    <source>
        <dbReference type="SAM" id="MobiDB-lite"/>
    </source>
</evidence>